<reference evidence="1" key="1">
    <citation type="submission" date="2022-09" db="EMBL/GenBank/DDBJ databases">
        <authorList>
            <person name="Yuan C."/>
            <person name="Ke Z."/>
        </authorList>
    </citation>
    <scope>NUCLEOTIDE SEQUENCE</scope>
    <source>
        <strain evidence="1">LB-8</strain>
    </source>
</reference>
<dbReference type="Proteomes" id="UP001155483">
    <property type="component" value="Unassembled WGS sequence"/>
</dbReference>
<accession>A0A9X3BHL8</accession>
<reference evidence="1" key="2">
    <citation type="submission" date="2023-04" db="EMBL/GenBank/DDBJ databases">
        <title>Paracnuella aquatica gen. nov., sp. nov., a member of the family Chitinophagaceae isolated from a hot spring.</title>
        <authorList>
            <person name="Wang C."/>
        </authorList>
    </citation>
    <scope>NUCLEOTIDE SEQUENCE</scope>
    <source>
        <strain evidence="1">LB-8</strain>
    </source>
</reference>
<dbReference type="AlphaFoldDB" id="A0A9X3BHL8"/>
<dbReference type="EMBL" id="JAOTIF010000036">
    <property type="protein sequence ID" value="MCU7552549.1"/>
    <property type="molecule type" value="Genomic_DNA"/>
</dbReference>
<protein>
    <submittedName>
        <fullName evidence="1">Uncharacterized protein</fullName>
    </submittedName>
</protein>
<keyword evidence="2" id="KW-1185">Reference proteome</keyword>
<evidence type="ECO:0000313" key="2">
    <source>
        <dbReference type="Proteomes" id="UP001155483"/>
    </source>
</evidence>
<dbReference type="RefSeq" id="WP_279299986.1">
    <property type="nucleotide sequence ID" value="NZ_JAOTIF010000036.1"/>
</dbReference>
<evidence type="ECO:0000313" key="1">
    <source>
        <dbReference type="EMBL" id="MCU7552549.1"/>
    </source>
</evidence>
<proteinExistence type="predicted"/>
<organism evidence="1 2">
    <name type="scientific">Paraflavisolibacter caeni</name>
    <dbReference type="NCBI Taxonomy" id="2982496"/>
    <lineage>
        <taxon>Bacteria</taxon>
        <taxon>Pseudomonadati</taxon>
        <taxon>Bacteroidota</taxon>
        <taxon>Chitinophagia</taxon>
        <taxon>Chitinophagales</taxon>
        <taxon>Chitinophagaceae</taxon>
        <taxon>Paraflavisolibacter</taxon>
    </lineage>
</organism>
<name>A0A9X3BHL8_9BACT</name>
<sequence>MCKDKQGSGELDKQDFDAASSHHSQFALKIPVARPKIDTDYLPS</sequence>
<gene>
    <name evidence="1" type="ORF">OCK74_25750</name>
</gene>
<comment type="caution">
    <text evidence="1">The sequence shown here is derived from an EMBL/GenBank/DDBJ whole genome shotgun (WGS) entry which is preliminary data.</text>
</comment>